<accession>A0A7R7VRX7</accession>
<dbReference type="Proteomes" id="UP000637239">
    <property type="component" value="Chromosome 5"/>
</dbReference>
<reference evidence="1" key="1">
    <citation type="submission" date="2021-01" db="EMBL/GenBank/DDBJ databases">
        <authorList>
            <consortium name="Aspergillus chevalieri M1 genome sequencing consortium"/>
            <person name="Kazuki M."/>
            <person name="Futagami T."/>
        </authorList>
    </citation>
    <scope>NUCLEOTIDE SEQUENCE</scope>
    <source>
        <strain evidence="1">M1</strain>
    </source>
</reference>
<sequence length="86" mass="10010">MEEAFQPKTFTVHLEKGVFPTPVCAKDPKYFPYTRKFGLQLAFDESPYPPPEAWTPERRGSADSLMVWKWVRFGARDLGPWNTSWS</sequence>
<dbReference type="EMBL" id="AP024420">
    <property type="protein sequence ID" value="BCR89715.1"/>
    <property type="molecule type" value="Genomic_DNA"/>
</dbReference>
<dbReference type="GeneID" id="66984073"/>
<reference evidence="1" key="2">
    <citation type="submission" date="2021-02" db="EMBL/GenBank/DDBJ databases">
        <title>Aspergillus chevalieri M1 genome sequence.</title>
        <authorList>
            <person name="Kadooka C."/>
            <person name="Mori K."/>
            <person name="Futagami T."/>
        </authorList>
    </citation>
    <scope>NUCLEOTIDE SEQUENCE</scope>
    <source>
        <strain evidence="1">M1</strain>
    </source>
</reference>
<organism evidence="1 2">
    <name type="scientific">Aspergillus chevalieri</name>
    <name type="common">Eurotium chevalieri</name>
    <dbReference type="NCBI Taxonomy" id="182096"/>
    <lineage>
        <taxon>Eukaryota</taxon>
        <taxon>Fungi</taxon>
        <taxon>Dikarya</taxon>
        <taxon>Ascomycota</taxon>
        <taxon>Pezizomycotina</taxon>
        <taxon>Eurotiomycetes</taxon>
        <taxon>Eurotiomycetidae</taxon>
        <taxon>Eurotiales</taxon>
        <taxon>Aspergillaceae</taxon>
        <taxon>Aspergillus</taxon>
        <taxon>Aspergillus subgen. Aspergillus</taxon>
    </lineage>
</organism>
<protein>
    <submittedName>
        <fullName evidence="1">Uncharacterized protein</fullName>
    </submittedName>
</protein>
<gene>
    <name evidence="1" type="ORF">ACHE_50913S</name>
</gene>
<keyword evidence="2" id="KW-1185">Reference proteome</keyword>
<dbReference type="KEGG" id="ache:ACHE_50913S"/>
<evidence type="ECO:0000313" key="1">
    <source>
        <dbReference type="EMBL" id="BCR89715.1"/>
    </source>
</evidence>
<dbReference type="RefSeq" id="XP_043138237.1">
    <property type="nucleotide sequence ID" value="XM_043280682.1"/>
</dbReference>
<name>A0A7R7VRX7_ASPCH</name>
<proteinExistence type="predicted"/>
<evidence type="ECO:0000313" key="2">
    <source>
        <dbReference type="Proteomes" id="UP000637239"/>
    </source>
</evidence>
<dbReference type="AlphaFoldDB" id="A0A7R7VRX7"/>